<dbReference type="Proteomes" id="UP000177117">
    <property type="component" value="Unassembled WGS sequence"/>
</dbReference>
<evidence type="ECO:0000313" key="1">
    <source>
        <dbReference type="EMBL" id="OGN01508.1"/>
    </source>
</evidence>
<sequence>MERVSLGHMENNSSTKKSDLFGFGTVMYGFTDLLVWHSKDFLTLLGHMFKDYLFEQYKPARTLVYVDTELENRIIPRSGALNSYLSLIPFFIGSLGFLKQQFGRKVRQDVHLYFRDLKNLFSDAGFVFENAPTRMKYRQSPSVGLKLLHFFDRPRNCFPSLHVILVAYSYLKTKELVSKYSADESAHAKADIFLRQWSLSIIESCLLTKQHGLRDIAGGLATISAKCPEFGQEDIKEIISLLFSEDSSSFSGDTVYLVKEEIKSVYAELINSINIQKGDYRSALVNYIRSI</sequence>
<accession>A0A1F8ELN2</accession>
<dbReference type="AlphaFoldDB" id="A0A1F8ELN2"/>
<protein>
    <submittedName>
        <fullName evidence="1">Uncharacterized protein</fullName>
    </submittedName>
</protein>
<gene>
    <name evidence="1" type="ORF">A2650_02680</name>
</gene>
<comment type="caution">
    <text evidence="1">The sequence shown here is derived from an EMBL/GenBank/DDBJ whole genome shotgun (WGS) entry which is preliminary data.</text>
</comment>
<proteinExistence type="predicted"/>
<dbReference type="EMBL" id="MGJD01000004">
    <property type="protein sequence ID" value="OGN01508.1"/>
    <property type="molecule type" value="Genomic_DNA"/>
</dbReference>
<organism evidence="1 2">
    <name type="scientific">Candidatus Yanofskybacteria bacterium RIFCSPHIGHO2_01_FULL_41_53</name>
    <dbReference type="NCBI Taxonomy" id="1802663"/>
    <lineage>
        <taxon>Bacteria</taxon>
        <taxon>Candidatus Yanofskyibacteriota</taxon>
    </lineage>
</organism>
<evidence type="ECO:0000313" key="2">
    <source>
        <dbReference type="Proteomes" id="UP000177117"/>
    </source>
</evidence>
<reference evidence="1 2" key="1">
    <citation type="journal article" date="2016" name="Nat. Commun.">
        <title>Thousands of microbial genomes shed light on interconnected biogeochemical processes in an aquifer system.</title>
        <authorList>
            <person name="Anantharaman K."/>
            <person name="Brown C.T."/>
            <person name="Hug L.A."/>
            <person name="Sharon I."/>
            <person name="Castelle C.J."/>
            <person name="Probst A.J."/>
            <person name="Thomas B.C."/>
            <person name="Singh A."/>
            <person name="Wilkins M.J."/>
            <person name="Karaoz U."/>
            <person name="Brodie E.L."/>
            <person name="Williams K.H."/>
            <person name="Hubbard S.S."/>
            <person name="Banfield J.F."/>
        </authorList>
    </citation>
    <scope>NUCLEOTIDE SEQUENCE [LARGE SCALE GENOMIC DNA]</scope>
</reference>
<name>A0A1F8ELN2_9BACT</name>